<evidence type="ECO:0000256" key="3">
    <source>
        <dbReference type="ARBA" id="ARBA00022801"/>
    </source>
</evidence>
<dbReference type="EMBL" id="CP114040">
    <property type="protein sequence ID" value="WAS97348.1"/>
    <property type="molecule type" value="Genomic_DNA"/>
</dbReference>
<gene>
    <name evidence="6" type="ORF">O0S08_14470</name>
</gene>
<dbReference type="InterPro" id="IPR016071">
    <property type="entry name" value="Staphylococal_nuclease_OB-fold"/>
</dbReference>
<dbReference type="PANTHER" id="PTHR12302">
    <property type="entry name" value="EBNA2 BINDING PROTEIN P100"/>
    <property type="match status" value="1"/>
</dbReference>
<name>A0ABY7HDK4_9BACT</name>
<dbReference type="SMART" id="SM00318">
    <property type="entry name" value="SNc"/>
    <property type="match status" value="1"/>
</dbReference>
<accession>A0ABY7HDK4</accession>
<keyword evidence="2" id="KW-0255">Endonuclease</keyword>
<keyword evidence="7" id="KW-1185">Reference proteome</keyword>
<evidence type="ECO:0000256" key="2">
    <source>
        <dbReference type="ARBA" id="ARBA00022759"/>
    </source>
</evidence>
<dbReference type="RefSeq" id="WP_269039714.1">
    <property type="nucleotide sequence ID" value="NZ_CP114040.1"/>
</dbReference>
<proteinExistence type="predicted"/>
<keyword evidence="1" id="KW-0540">Nuclease</keyword>
<dbReference type="Pfam" id="PF00565">
    <property type="entry name" value="SNase"/>
    <property type="match status" value="1"/>
</dbReference>
<dbReference type="Gene3D" id="2.40.50.90">
    <property type="match status" value="1"/>
</dbReference>
<dbReference type="PANTHER" id="PTHR12302:SF3">
    <property type="entry name" value="SERINE_THREONINE-PROTEIN KINASE 31"/>
    <property type="match status" value="1"/>
</dbReference>
<organism evidence="6 7">
    <name type="scientific">Nannocystis punicea</name>
    <dbReference type="NCBI Taxonomy" id="2995304"/>
    <lineage>
        <taxon>Bacteria</taxon>
        <taxon>Pseudomonadati</taxon>
        <taxon>Myxococcota</taxon>
        <taxon>Polyangia</taxon>
        <taxon>Nannocystales</taxon>
        <taxon>Nannocystaceae</taxon>
        <taxon>Nannocystis</taxon>
    </lineage>
</organism>
<dbReference type="Proteomes" id="UP001164459">
    <property type="component" value="Chromosome"/>
</dbReference>
<feature type="region of interest" description="Disordered" evidence="4">
    <location>
        <begin position="9"/>
        <end position="28"/>
    </location>
</feature>
<feature type="domain" description="TNase-like" evidence="5">
    <location>
        <begin position="31"/>
        <end position="158"/>
    </location>
</feature>
<evidence type="ECO:0000313" key="6">
    <source>
        <dbReference type="EMBL" id="WAS97348.1"/>
    </source>
</evidence>
<sequence>MHLLAFGTAGCDRPGASDPDGGDAPEESVCGPTVGTVAKVIDGDTIVLESGEKVRYLLVDTPEITNGKRECFGLEARDFNAEYVLGQEIRLTYDVECADAYGRLLAYVDAPDGEINSLLIARGYACVLDIPPNGEDRASEFMAMQRTAKDQKAGLWGMCGDVCGP</sequence>
<protein>
    <submittedName>
        <fullName evidence="6">Thermonuclease family protein</fullName>
    </submittedName>
</protein>
<evidence type="ECO:0000256" key="4">
    <source>
        <dbReference type="SAM" id="MobiDB-lite"/>
    </source>
</evidence>
<dbReference type="SUPFAM" id="SSF50199">
    <property type="entry name" value="Staphylococcal nuclease"/>
    <property type="match status" value="1"/>
</dbReference>
<reference evidence="6" key="1">
    <citation type="submission" date="2022-11" db="EMBL/GenBank/DDBJ databases">
        <title>Minimal conservation of predation-associated metabolite biosynthetic gene clusters underscores biosynthetic potential of Myxococcota including descriptions for ten novel species: Archangium lansinium sp. nov., Myxococcus landrumus sp. nov., Nannocystis bai.</title>
        <authorList>
            <person name="Ahearne A."/>
            <person name="Stevens C."/>
            <person name="Dowd S."/>
        </authorList>
    </citation>
    <scope>NUCLEOTIDE SEQUENCE</scope>
    <source>
        <strain evidence="6">Fl3</strain>
    </source>
</reference>
<keyword evidence="3" id="KW-0378">Hydrolase</keyword>
<dbReference type="PROSITE" id="PS50830">
    <property type="entry name" value="TNASE_3"/>
    <property type="match status" value="1"/>
</dbReference>
<evidence type="ECO:0000313" key="7">
    <source>
        <dbReference type="Proteomes" id="UP001164459"/>
    </source>
</evidence>
<dbReference type="InterPro" id="IPR035437">
    <property type="entry name" value="SNase_OB-fold_sf"/>
</dbReference>
<evidence type="ECO:0000256" key="1">
    <source>
        <dbReference type="ARBA" id="ARBA00022722"/>
    </source>
</evidence>
<evidence type="ECO:0000259" key="5">
    <source>
        <dbReference type="PROSITE" id="PS50830"/>
    </source>
</evidence>